<keyword evidence="3" id="KW-0436">Ligase</keyword>
<reference evidence="6 8" key="1">
    <citation type="submission" date="2021-06" db="EMBL/GenBank/DDBJ databases">
        <title>Staphylococcus lentus K169 genome sequencing.</title>
        <authorList>
            <person name="Sundareshan S."/>
            <person name="Akhila D.S."/>
            <person name="Prachi D."/>
            <person name="Sivakumar R."/>
            <person name="Rajendhran J."/>
            <person name="Isloor S."/>
            <person name="Hegde N.R."/>
        </authorList>
    </citation>
    <scope>NUCLEOTIDE SEQUENCE [LARGE SCALE GENOMIC DNA]</scope>
    <source>
        <strain evidence="6 8">K169</strain>
    </source>
</reference>
<dbReference type="InterPro" id="IPR000873">
    <property type="entry name" value="AMP-dep_synth/lig_dom"/>
</dbReference>
<evidence type="ECO:0000259" key="5">
    <source>
        <dbReference type="Pfam" id="PF00501"/>
    </source>
</evidence>
<evidence type="ECO:0000256" key="2">
    <source>
        <dbReference type="ARBA" id="ARBA00017625"/>
    </source>
</evidence>
<dbReference type="PROSITE" id="PS00455">
    <property type="entry name" value="AMP_BINDING"/>
    <property type="match status" value="1"/>
</dbReference>
<dbReference type="PANTHER" id="PTHR43201">
    <property type="entry name" value="ACYL-COA SYNTHETASE"/>
    <property type="match status" value="1"/>
</dbReference>
<evidence type="ECO:0000313" key="6">
    <source>
        <dbReference type="EMBL" id="MBU6112319.1"/>
    </source>
</evidence>
<organism evidence="7 9">
    <name type="scientific">Mammaliicoccus lentus</name>
    <name type="common">Staphylococcus lentus</name>
    <dbReference type="NCBI Taxonomy" id="42858"/>
    <lineage>
        <taxon>Bacteria</taxon>
        <taxon>Bacillati</taxon>
        <taxon>Bacillota</taxon>
        <taxon>Bacilli</taxon>
        <taxon>Bacillales</taxon>
        <taxon>Staphylococcaceae</taxon>
        <taxon>Mammaliicoccus</taxon>
    </lineage>
</organism>
<dbReference type="AlphaFoldDB" id="A0AAX3W898"/>
<reference evidence="7" key="2">
    <citation type="journal article" date="2023" name="Antibiotics">
        <title>Prevalence and Molecular Characterization of Methicillin-Resistant Staphylococci (MRS) and Mammaliicocci (MRM) in Dromedary Camels from Algeria: First Detection of SCCmec-mecC Hybrid in Methicillin-Resistant Mammaliicoccus lentus.</title>
        <authorList>
            <person name="Belhout C."/>
            <person name="Boyen F."/>
            <person name="Vereecke N."/>
            <person name="Theuns S."/>
            <person name="Taibi N."/>
            <person name="Stegger M."/>
            <person name="de la Fe-Rodriguez P.Y."/>
            <person name="Bouayad L."/>
            <person name="Elgroud R."/>
            <person name="Butaye P."/>
        </authorList>
    </citation>
    <scope>NUCLEOTIDE SEQUENCE</scope>
    <source>
        <strain evidence="7">7048</strain>
    </source>
</reference>
<feature type="domain" description="AMP-dependent synthetase/ligase" evidence="5">
    <location>
        <begin position="115"/>
        <end position="317"/>
    </location>
</feature>
<evidence type="ECO:0000313" key="7">
    <source>
        <dbReference type="EMBL" id="WHI60985.1"/>
    </source>
</evidence>
<gene>
    <name evidence="6" type="ORF">KQ656_00030</name>
    <name evidence="7" type="ORF">PYH69_04965</name>
</gene>
<dbReference type="EMBL" id="CP118848">
    <property type="protein sequence ID" value="WHI60985.1"/>
    <property type="molecule type" value="Genomic_DNA"/>
</dbReference>
<dbReference type="EMBL" id="JAHLZN010000001">
    <property type="protein sequence ID" value="MBU6112319.1"/>
    <property type="molecule type" value="Genomic_DNA"/>
</dbReference>
<accession>A0AAX3W898</accession>
<dbReference type="Proteomes" id="UP000770161">
    <property type="component" value="Unassembled WGS sequence"/>
</dbReference>
<proteinExistence type="inferred from homology"/>
<evidence type="ECO:0000256" key="4">
    <source>
        <dbReference type="ARBA" id="ARBA00032875"/>
    </source>
</evidence>
<dbReference type="GO" id="GO:0031956">
    <property type="term" value="F:medium-chain fatty acid-CoA ligase activity"/>
    <property type="evidence" value="ECO:0007669"/>
    <property type="project" value="TreeGrafter"/>
</dbReference>
<evidence type="ECO:0000256" key="1">
    <source>
        <dbReference type="ARBA" id="ARBA00006432"/>
    </source>
</evidence>
<name>A0AAX3W898_MAMLE</name>
<evidence type="ECO:0000313" key="8">
    <source>
        <dbReference type="Proteomes" id="UP000770161"/>
    </source>
</evidence>
<comment type="similarity">
    <text evidence="1">Belongs to the ATP-dependent AMP-binding enzyme family.</text>
</comment>
<protein>
    <recommendedName>
        <fullName evidence="2">Putative long chain fatty acid-CoA ligase VraA</fullName>
    </recommendedName>
    <alternativeName>
        <fullName evidence="4">Acyl-CoA synthetase</fullName>
    </alternativeName>
</protein>
<dbReference type="RefSeq" id="WP_216683083.1">
    <property type="nucleotide sequence ID" value="NZ_CP118848.1"/>
</dbReference>
<evidence type="ECO:0000256" key="3">
    <source>
        <dbReference type="ARBA" id="ARBA00022598"/>
    </source>
</evidence>
<dbReference type="GO" id="GO:0006631">
    <property type="term" value="P:fatty acid metabolic process"/>
    <property type="evidence" value="ECO:0007669"/>
    <property type="project" value="TreeGrafter"/>
</dbReference>
<keyword evidence="8" id="KW-1185">Reference proteome</keyword>
<sequence>MNILSLIERQVVNKSKHAAMIVGNDQVSYQKLWQDSHHLVYKLKQFPNNAKIGIAIENPISFIKWYVAILINKQIPCVIDPHLNKDKLDCLIEEYNLDGLINNKSNVFKYNMPLKDKLENILHIGFTSGTTGLPKAYLRNHESWVKSFEYNDMLIDNNIGVLVAPGPHAHSLSLYVMIYALCTGRAFIGQVQFDTLSLSKVLQQNTDSKAMFIVPTMLHSMMNHNLKLNKVETIFTSGSKLSLPMFNKFKEIYPEIKLIEFFGSSEASFISYNIDGKAAYNSVGYLFPSVKVKLKDKDQNNIGKLYVKSDMTFSGYLDDNIEVNWVKVGDWASLSENGELYLYGRESNRLIIGGRNIYPEIIEQELVKLDGIDEVMILSEKHNKFGEIAVLLYKGSTFLSHVELKRTLLSIGLNRYEIPSKLIKIQKFLYTSSHKIARNLIEEAYKEGGAKWKQLL</sequence>
<dbReference type="PANTHER" id="PTHR43201:SF5">
    <property type="entry name" value="MEDIUM-CHAIN ACYL-COA LIGASE ACSF2, MITOCHONDRIAL"/>
    <property type="match status" value="1"/>
</dbReference>
<evidence type="ECO:0000313" key="9">
    <source>
        <dbReference type="Proteomes" id="UP001223261"/>
    </source>
</evidence>
<dbReference type="Pfam" id="PF00501">
    <property type="entry name" value="AMP-binding"/>
    <property type="match status" value="1"/>
</dbReference>
<dbReference type="Proteomes" id="UP001223261">
    <property type="component" value="Chromosome"/>
</dbReference>
<dbReference type="InterPro" id="IPR020845">
    <property type="entry name" value="AMP-binding_CS"/>
</dbReference>